<proteinExistence type="predicted"/>
<accession>A0A6G1HQK7</accession>
<gene>
    <name evidence="1" type="ORF">EJ06DRAFT_523508</name>
</gene>
<organism evidence="1 2">
    <name type="scientific">Trichodelitschia bisporula</name>
    <dbReference type="NCBI Taxonomy" id="703511"/>
    <lineage>
        <taxon>Eukaryota</taxon>
        <taxon>Fungi</taxon>
        <taxon>Dikarya</taxon>
        <taxon>Ascomycota</taxon>
        <taxon>Pezizomycotina</taxon>
        <taxon>Dothideomycetes</taxon>
        <taxon>Dothideomycetes incertae sedis</taxon>
        <taxon>Phaeotrichales</taxon>
        <taxon>Phaeotrichaceae</taxon>
        <taxon>Trichodelitschia</taxon>
    </lineage>
</organism>
<name>A0A6G1HQK7_9PEZI</name>
<dbReference type="AlphaFoldDB" id="A0A6G1HQK7"/>
<keyword evidence="2" id="KW-1185">Reference proteome</keyword>
<evidence type="ECO:0000313" key="2">
    <source>
        <dbReference type="Proteomes" id="UP000799640"/>
    </source>
</evidence>
<protein>
    <submittedName>
        <fullName evidence="1">Uncharacterized protein</fullName>
    </submittedName>
</protein>
<sequence>MSGITWRDIKTILPWPWAEANVQVSGHVVPDIAEVLESRSSGTLGVSYHLIAYHHLNVHPSTLSSSRPTFRNVTISCSWEEVEKNARFGSRLHEPGLPASCRHGCCLPDIQFCKVELPLAIGAFGPGRLWIVTSNRPEGRQNMATSVLEVETTQQDVIVGPAAVEL</sequence>
<evidence type="ECO:0000313" key="1">
    <source>
        <dbReference type="EMBL" id="KAF2398156.1"/>
    </source>
</evidence>
<reference evidence="1" key="1">
    <citation type="journal article" date="2020" name="Stud. Mycol.">
        <title>101 Dothideomycetes genomes: a test case for predicting lifestyles and emergence of pathogens.</title>
        <authorList>
            <person name="Haridas S."/>
            <person name="Albert R."/>
            <person name="Binder M."/>
            <person name="Bloem J."/>
            <person name="Labutti K."/>
            <person name="Salamov A."/>
            <person name="Andreopoulos B."/>
            <person name="Baker S."/>
            <person name="Barry K."/>
            <person name="Bills G."/>
            <person name="Bluhm B."/>
            <person name="Cannon C."/>
            <person name="Castanera R."/>
            <person name="Culley D."/>
            <person name="Daum C."/>
            <person name="Ezra D."/>
            <person name="Gonzalez J."/>
            <person name="Henrissat B."/>
            <person name="Kuo A."/>
            <person name="Liang C."/>
            <person name="Lipzen A."/>
            <person name="Lutzoni F."/>
            <person name="Magnuson J."/>
            <person name="Mondo S."/>
            <person name="Nolan M."/>
            <person name="Ohm R."/>
            <person name="Pangilinan J."/>
            <person name="Park H.-J."/>
            <person name="Ramirez L."/>
            <person name="Alfaro M."/>
            <person name="Sun H."/>
            <person name="Tritt A."/>
            <person name="Yoshinaga Y."/>
            <person name="Zwiers L.-H."/>
            <person name="Turgeon B."/>
            <person name="Goodwin S."/>
            <person name="Spatafora J."/>
            <person name="Crous P."/>
            <person name="Grigoriev I."/>
        </authorList>
    </citation>
    <scope>NUCLEOTIDE SEQUENCE</scope>
    <source>
        <strain evidence="1">CBS 262.69</strain>
    </source>
</reference>
<dbReference type="Proteomes" id="UP000799640">
    <property type="component" value="Unassembled WGS sequence"/>
</dbReference>
<dbReference type="EMBL" id="ML996701">
    <property type="protein sequence ID" value="KAF2398156.1"/>
    <property type="molecule type" value="Genomic_DNA"/>
</dbReference>